<evidence type="ECO:0008006" key="3">
    <source>
        <dbReference type="Google" id="ProtNLM"/>
    </source>
</evidence>
<keyword evidence="2" id="KW-1185">Reference proteome</keyword>
<dbReference type="EMBL" id="DF848931">
    <property type="protein sequence ID" value="GAT55191.1"/>
    <property type="molecule type" value="Genomic_DNA"/>
</dbReference>
<evidence type="ECO:0000313" key="1">
    <source>
        <dbReference type="EMBL" id="GAT55191.1"/>
    </source>
</evidence>
<name>A0ABQ0LVT4_MYCCL</name>
<proteinExistence type="predicted"/>
<accession>A0ABQ0LVT4</accession>
<protein>
    <recommendedName>
        <fullName evidence="3">BTB domain-containing protein</fullName>
    </recommendedName>
</protein>
<organism evidence="1 2">
    <name type="scientific">Mycena chlorophos</name>
    <name type="common">Agaric fungus</name>
    <name type="synonym">Agaricus chlorophos</name>
    <dbReference type="NCBI Taxonomy" id="658473"/>
    <lineage>
        <taxon>Eukaryota</taxon>
        <taxon>Fungi</taxon>
        <taxon>Dikarya</taxon>
        <taxon>Basidiomycota</taxon>
        <taxon>Agaricomycotina</taxon>
        <taxon>Agaricomycetes</taxon>
        <taxon>Agaricomycetidae</taxon>
        <taxon>Agaricales</taxon>
        <taxon>Marasmiineae</taxon>
        <taxon>Mycenaceae</taxon>
        <taxon>Mycena</taxon>
    </lineage>
</organism>
<dbReference type="Proteomes" id="UP000815677">
    <property type="component" value="Unassembled WGS sequence"/>
</dbReference>
<sequence length="260" mass="29779">MFTLPLPSEEPLVEGCPVVVLAGDSAEDWTHLMAAMFPTSYFRAEPIELPVLAALLRLTKKYDIPGIRQPLVERLKQEFPTKLQEFSPREDWTLLPAADSPNETVVGLINLAREIGLYTILPALFYSLDFSDVQDTAFQLLSEADQVACFRGYATMLKQNNIKLTAWLNREPGDGIAKDCEDKRACRAALKTLAYTHFMSMEGRELILESWDERWGKGLCERCLTISRYIFDITRDFRWTELPGVFGLPKWEELEKMDFE</sequence>
<gene>
    <name evidence="1" type="ORF">MCHLO_11985</name>
</gene>
<evidence type="ECO:0000313" key="2">
    <source>
        <dbReference type="Proteomes" id="UP000815677"/>
    </source>
</evidence>
<reference evidence="1" key="1">
    <citation type="submission" date="2014-09" db="EMBL/GenBank/DDBJ databases">
        <title>Genome sequence of the luminous mushroom Mycena chlorophos for searching fungal bioluminescence genes.</title>
        <authorList>
            <person name="Tanaka Y."/>
            <person name="Kasuga D."/>
            <person name="Oba Y."/>
            <person name="Hase S."/>
            <person name="Sato K."/>
            <person name="Oba Y."/>
            <person name="Sakakibara Y."/>
        </authorList>
    </citation>
    <scope>NUCLEOTIDE SEQUENCE</scope>
</reference>